<dbReference type="PANTHER" id="PTHR33154">
    <property type="entry name" value="TRANSCRIPTIONAL REGULATOR, ARSR FAMILY"/>
    <property type="match status" value="1"/>
</dbReference>
<feature type="domain" description="HTH arsR-type" evidence="4">
    <location>
        <begin position="10"/>
        <end position="105"/>
    </location>
</feature>
<dbReference type="Pfam" id="PF12840">
    <property type="entry name" value="HTH_20"/>
    <property type="match status" value="1"/>
</dbReference>
<organism evidence="5 6">
    <name type="scientific">Conexibacter stalactiti</name>
    <dbReference type="NCBI Taxonomy" id="1940611"/>
    <lineage>
        <taxon>Bacteria</taxon>
        <taxon>Bacillati</taxon>
        <taxon>Actinomycetota</taxon>
        <taxon>Thermoleophilia</taxon>
        <taxon>Solirubrobacterales</taxon>
        <taxon>Conexibacteraceae</taxon>
        <taxon>Conexibacter</taxon>
    </lineage>
</organism>
<reference evidence="6" key="1">
    <citation type="submission" date="2023-07" db="EMBL/GenBank/DDBJ databases">
        <title>Conexibacter stalactiti sp. nov., isolated from stalactites in a lava cave and emended description of the genus Conexibacter.</title>
        <authorList>
            <person name="Lee S.D."/>
        </authorList>
    </citation>
    <scope>NUCLEOTIDE SEQUENCE [LARGE SCALE GENOMIC DNA]</scope>
    <source>
        <strain evidence="6">KCTC 39840</strain>
    </source>
</reference>
<comment type="caution">
    <text evidence="5">The sequence shown here is derived from an EMBL/GenBank/DDBJ whole genome shotgun (WGS) entry which is preliminary data.</text>
</comment>
<sequence length="105" mass="11404">MSNHVREIPHPPADRLELAAILRTCGEPVRLAMIRTLAEAGTELKSGAVTGAVGLPTSTCSYHLKLLREAGVTRTRAAGTERYISLRRDDLEARFPGLVDVLLRG</sequence>
<dbReference type="InterPro" id="IPR001845">
    <property type="entry name" value="HTH_ArsR_DNA-bd_dom"/>
</dbReference>
<gene>
    <name evidence="5" type="ORF">R7226_29075</name>
</gene>
<dbReference type="InterPro" id="IPR036388">
    <property type="entry name" value="WH-like_DNA-bd_sf"/>
</dbReference>
<evidence type="ECO:0000256" key="2">
    <source>
        <dbReference type="ARBA" id="ARBA00023125"/>
    </source>
</evidence>
<evidence type="ECO:0000313" key="5">
    <source>
        <dbReference type="EMBL" id="MDW5598448.1"/>
    </source>
</evidence>
<evidence type="ECO:0000259" key="4">
    <source>
        <dbReference type="PROSITE" id="PS50987"/>
    </source>
</evidence>
<keyword evidence="3" id="KW-0804">Transcription</keyword>
<dbReference type="Proteomes" id="UP001284601">
    <property type="component" value="Unassembled WGS sequence"/>
</dbReference>
<name>A0ABU4HYR7_9ACTN</name>
<protein>
    <submittedName>
        <fullName evidence="5">ArsR family transcriptional regulator</fullName>
    </submittedName>
</protein>
<proteinExistence type="predicted"/>
<dbReference type="InterPro" id="IPR051081">
    <property type="entry name" value="HTH_MetalResp_TranReg"/>
</dbReference>
<evidence type="ECO:0000256" key="3">
    <source>
        <dbReference type="ARBA" id="ARBA00023163"/>
    </source>
</evidence>
<accession>A0ABU4HYR7</accession>
<dbReference type="Gene3D" id="1.10.10.10">
    <property type="entry name" value="Winged helix-like DNA-binding domain superfamily/Winged helix DNA-binding domain"/>
    <property type="match status" value="1"/>
</dbReference>
<evidence type="ECO:0000256" key="1">
    <source>
        <dbReference type="ARBA" id="ARBA00023015"/>
    </source>
</evidence>
<dbReference type="SMART" id="SM00418">
    <property type="entry name" value="HTH_ARSR"/>
    <property type="match status" value="1"/>
</dbReference>
<dbReference type="PANTHER" id="PTHR33154:SF12">
    <property type="entry name" value="TRANSCRIPTIONAL REGULATORY PROTEIN"/>
    <property type="match status" value="1"/>
</dbReference>
<evidence type="ECO:0000313" key="6">
    <source>
        <dbReference type="Proteomes" id="UP001284601"/>
    </source>
</evidence>
<keyword evidence="2" id="KW-0238">DNA-binding</keyword>
<reference evidence="5 6" key="2">
    <citation type="submission" date="2023-10" db="EMBL/GenBank/DDBJ databases">
        <authorList>
            <person name="Han X.F."/>
        </authorList>
    </citation>
    <scope>NUCLEOTIDE SEQUENCE [LARGE SCALE GENOMIC DNA]</scope>
    <source>
        <strain evidence="5 6">KCTC 39840</strain>
    </source>
</reference>
<dbReference type="InterPro" id="IPR011991">
    <property type="entry name" value="ArsR-like_HTH"/>
</dbReference>
<keyword evidence="6" id="KW-1185">Reference proteome</keyword>
<dbReference type="CDD" id="cd00090">
    <property type="entry name" value="HTH_ARSR"/>
    <property type="match status" value="1"/>
</dbReference>
<dbReference type="InterPro" id="IPR036390">
    <property type="entry name" value="WH_DNA-bd_sf"/>
</dbReference>
<dbReference type="PROSITE" id="PS50987">
    <property type="entry name" value="HTH_ARSR_2"/>
    <property type="match status" value="1"/>
</dbReference>
<dbReference type="SUPFAM" id="SSF46785">
    <property type="entry name" value="Winged helix' DNA-binding domain"/>
    <property type="match status" value="1"/>
</dbReference>
<keyword evidence="1" id="KW-0805">Transcription regulation</keyword>
<dbReference type="EMBL" id="JAWSTH010000143">
    <property type="protein sequence ID" value="MDW5598448.1"/>
    <property type="molecule type" value="Genomic_DNA"/>
</dbReference>